<dbReference type="PROSITE" id="PS50271">
    <property type="entry name" value="ZF_UBP"/>
    <property type="match status" value="1"/>
</dbReference>
<dbReference type="FunFam" id="3.30.50.10:FF:000001">
    <property type="entry name" value="GATA transcription factor (GATAd)"/>
    <property type="match status" value="1"/>
</dbReference>
<feature type="compositionally biased region" description="Pro residues" evidence="36">
    <location>
        <begin position="65"/>
        <end position="75"/>
    </location>
</feature>
<dbReference type="InterPro" id="IPR001607">
    <property type="entry name" value="Znf_UBP"/>
</dbReference>
<feature type="compositionally biased region" description="Pro residues" evidence="36">
    <location>
        <begin position="86"/>
        <end position="97"/>
    </location>
</feature>
<evidence type="ECO:0000256" key="25">
    <source>
        <dbReference type="ARBA" id="ARBA00023159"/>
    </source>
</evidence>
<comment type="similarity">
    <text evidence="9">Belongs to the histone deacetylase family. HD type 2 subfamily.</text>
</comment>
<evidence type="ECO:0000256" key="5">
    <source>
        <dbReference type="ARBA" id="ARBA00004300"/>
    </source>
</evidence>
<dbReference type="Gene3D" id="3.30.40.10">
    <property type="entry name" value="Zinc/RING finger domain, C3HC4 (zinc finger)"/>
    <property type="match status" value="1"/>
</dbReference>
<feature type="region of interest" description="Disordered" evidence="36">
    <location>
        <begin position="1036"/>
        <end position="1055"/>
    </location>
</feature>
<keyword evidence="17 35" id="KW-0863">Zinc-finger</keyword>
<proteinExistence type="inferred from homology"/>
<evidence type="ECO:0000313" key="40">
    <source>
        <dbReference type="Proteomes" id="UP001623348"/>
    </source>
</evidence>
<dbReference type="SUPFAM" id="SSF57850">
    <property type="entry name" value="RING/U-box"/>
    <property type="match status" value="1"/>
</dbReference>
<keyword evidence="10" id="KW-0488">Methylation</keyword>
<feature type="domain" description="GATA-type" evidence="37">
    <location>
        <begin position="103"/>
        <end position="158"/>
    </location>
</feature>
<evidence type="ECO:0000259" key="38">
    <source>
        <dbReference type="PROSITE" id="PS50271"/>
    </source>
</evidence>
<keyword evidence="25" id="KW-0010">Activator</keyword>
<dbReference type="SUPFAM" id="SSF57716">
    <property type="entry name" value="Glucocorticoid receptor-like (DNA-binding domain)"/>
    <property type="match status" value="2"/>
</dbReference>
<dbReference type="GO" id="GO:0003677">
    <property type="term" value="F:DNA binding"/>
    <property type="evidence" value="ECO:0007669"/>
    <property type="project" value="UniProtKB-KW"/>
</dbReference>
<feature type="compositionally biased region" description="Low complexity" evidence="36">
    <location>
        <begin position="1082"/>
        <end position="1093"/>
    </location>
</feature>
<reference evidence="39 40" key="1">
    <citation type="submission" date="2024-06" db="EMBL/GenBank/DDBJ databases">
        <title>The draft genome of Grus japonensis, version 3.</title>
        <authorList>
            <person name="Nabeshima K."/>
            <person name="Suzuki S."/>
            <person name="Onuma M."/>
        </authorList>
    </citation>
    <scope>NUCLEOTIDE SEQUENCE [LARGE SCALE GENOMIC DNA]</scope>
    <source>
        <strain evidence="39 40">451A</strain>
    </source>
</reference>
<comment type="caution">
    <text evidence="39">The sequence shown here is derived from an EMBL/GenBank/DDBJ whole genome shotgun (WGS) entry which is preliminary data.</text>
</comment>
<evidence type="ECO:0000256" key="9">
    <source>
        <dbReference type="ARBA" id="ARBA00007738"/>
    </source>
</evidence>
<evidence type="ECO:0000256" key="12">
    <source>
        <dbReference type="ARBA" id="ARBA00022491"/>
    </source>
</evidence>
<dbReference type="PANTHER" id="PTHR10625">
    <property type="entry name" value="HISTONE DEACETYLASE HDAC1-RELATED"/>
    <property type="match status" value="1"/>
</dbReference>
<dbReference type="Gene3D" id="3.40.800.20">
    <property type="entry name" value="Histone deacetylase domain"/>
    <property type="match status" value="2"/>
</dbReference>
<keyword evidence="14" id="KW-0808">Transferase</keyword>
<evidence type="ECO:0000256" key="29">
    <source>
        <dbReference type="ARBA" id="ARBA00023242"/>
    </source>
</evidence>
<gene>
    <name evidence="39" type="ORF">GRJ2_002697200</name>
</gene>
<protein>
    <recommendedName>
        <fullName evidence="33">Protein deacetylase HDAC6</fullName>
    </recommendedName>
    <alternativeName>
        <fullName evidence="34">Tubulin-lysine deacetylase HDAC6</fullName>
    </alternativeName>
</protein>
<dbReference type="InterPro" id="IPR037138">
    <property type="entry name" value="His_deacetylse_dom_sf"/>
</dbReference>
<comment type="catalytic activity">
    <reaction evidence="31">
        <text>N(6)-acetyl-L-lysyl-[protein] + H2O = L-lysyl-[protein] + acetate</text>
        <dbReference type="Rhea" id="RHEA:58108"/>
        <dbReference type="Rhea" id="RHEA-COMP:9752"/>
        <dbReference type="Rhea" id="RHEA-COMP:10731"/>
        <dbReference type="ChEBI" id="CHEBI:15377"/>
        <dbReference type="ChEBI" id="CHEBI:29969"/>
        <dbReference type="ChEBI" id="CHEBI:30089"/>
        <dbReference type="ChEBI" id="CHEBI:61930"/>
    </reaction>
    <physiologicalReaction direction="left-to-right" evidence="31">
        <dbReference type="Rhea" id="RHEA:58109"/>
    </physiologicalReaction>
</comment>
<dbReference type="FunFam" id="3.30.40.10:FF:000342">
    <property type="entry name" value="Histone deacetylase 6"/>
    <property type="match status" value="1"/>
</dbReference>
<feature type="region of interest" description="Disordered" evidence="36">
    <location>
        <begin position="1"/>
        <end position="21"/>
    </location>
</feature>
<feature type="compositionally biased region" description="Gly residues" evidence="36">
    <location>
        <begin position="1072"/>
        <end position="1081"/>
    </location>
</feature>
<evidence type="ECO:0000256" key="4">
    <source>
        <dbReference type="ARBA" id="ARBA00004279"/>
    </source>
</evidence>
<keyword evidence="18" id="KW-0833">Ubl conjugation pathway</keyword>
<evidence type="ECO:0000256" key="13">
    <source>
        <dbReference type="ARBA" id="ARBA00022553"/>
    </source>
</evidence>
<evidence type="ECO:0000256" key="27">
    <source>
        <dbReference type="ARBA" id="ARBA00023203"/>
    </source>
</evidence>
<keyword evidence="30" id="KW-0966">Cell projection</keyword>
<dbReference type="GO" id="GO:0051130">
    <property type="term" value="P:positive regulation of cellular component organization"/>
    <property type="evidence" value="ECO:0007669"/>
    <property type="project" value="UniProtKB-ARBA"/>
</dbReference>
<evidence type="ECO:0000259" key="37">
    <source>
        <dbReference type="PROSITE" id="PS50114"/>
    </source>
</evidence>
<evidence type="ECO:0000256" key="11">
    <source>
        <dbReference type="ARBA" id="ARBA00022490"/>
    </source>
</evidence>
<dbReference type="InterPro" id="IPR013083">
    <property type="entry name" value="Znf_RING/FYVE/PHD"/>
</dbReference>
<feature type="region of interest" description="Disordered" evidence="36">
    <location>
        <begin position="633"/>
        <end position="680"/>
    </location>
</feature>
<evidence type="ECO:0000256" key="2">
    <source>
        <dbReference type="ARBA" id="ARBA00004120"/>
    </source>
</evidence>
<dbReference type="CDD" id="cd00202">
    <property type="entry name" value="ZnF_GATA"/>
    <property type="match status" value="2"/>
</dbReference>
<feature type="domain" description="UBP-type" evidence="38">
    <location>
        <begin position="1120"/>
        <end position="1219"/>
    </location>
</feature>
<evidence type="ECO:0000256" key="22">
    <source>
        <dbReference type="ARBA" id="ARBA00022853"/>
    </source>
</evidence>
<evidence type="ECO:0000256" key="33">
    <source>
        <dbReference type="ARBA" id="ARBA00068733"/>
    </source>
</evidence>
<dbReference type="GO" id="GO:0043204">
    <property type="term" value="C:perikaryon"/>
    <property type="evidence" value="ECO:0007669"/>
    <property type="project" value="UniProtKB-SubCell"/>
</dbReference>
<dbReference type="PRINTS" id="PR01270">
    <property type="entry name" value="HDASUPER"/>
</dbReference>
<evidence type="ECO:0000256" key="32">
    <source>
        <dbReference type="ARBA" id="ARBA00050910"/>
    </source>
</evidence>
<evidence type="ECO:0000256" key="17">
    <source>
        <dbReference type="ARBA" id="ARBA00022771"/>
    </source>
</evidence>
<keyword evidence="21" id="KW-0832">Ubl conjugation</keyword>
<evidence type="ECO:0000256" key="19">
    <source>
        <dbReference type="ARBA" id="ARBA00022801"/>
    </source>
</evidence>
<evidence type="ECO:0000313" key="39">
    <source>
        <dbReference type="EMBL" id="GAB0202316.1"/>
    </source>
</evidence>
<evidence type="ECO:0000256" key="21">
    <source>
        <dbReference type="ARBA" id="ARBA00022843"/>
    </source>
</evidence>
<dbReference type="GO" id="GO:0032886">
    <property type="term" value="P:regulation of microtubule-based process"/>
    <property type="evidence" value="ECO:0007669"/>
    <property type="project" value="UniProtKB-ARBA"/>
</dbReference>
<organism evidence="39 40">
    <name type="scientific">Grus japonensis</name>
    <name type="common">Japanese crane</name>
    <name type="synonym">Red-crowned crane</name>
    <dbReference type="NCBI Taxonomy" id="30415"/>
    <lineage>
        <taxon>Eukaryota</taxon>
        <taxon>Metazoa</taxon>
        <taxon>Chordata</taxon>
        <taxon>Craniata</taxon>
        <taxon>Vertebrata</taxon>
        <taxon>Euteleostomi</taxon>
        <taxon>Archelosauria</taxon>
        <taxon>Archosauria</taxon>
        <taxon>Dinosauria</taxon>
        <taxon>Saurischia</taxon>
        <taxon>Theropoda</taxon>
        <taxon>Coelurosauria</taxon>
        <taxon>Aves</taxon>
        <taxon>Neognathae</taxon>
        <taxon>Neoaves</taxon>
        <taxon>Gruiformes</taxon>
        <taxon>Gruidae</taxon>
        <taxon>Grus</taxon>
    </lineage>
</organism>
<dbReference type="InterPro" id="IPR023696">
    <property type="entry name" value="Ureohydrolase_dom_sf"/>
</dbReference>
<sequence>MEFVALGAGGGPSEGAPPFHDEAGAFLGLGGAEGLETGGLLGPYPPPGRLSLVPWADGGTLGGPPWAPPPPPSEPPRFLELLQPPRGSPPPPGPLLPPGAPPACEARECVNCGATATPLWRRDGTGHYLCNACGLYHRLNGHNRPLIRPKKRLLVSKRAGTVCSNCQTSTTTLWRRSPRGDPVCNACGLYYKLHRVNRPLTMRKDGIQTRNRKPRFNSSPAPLRHRRAPGASVARGCRPPLRCPPPRGARAPPPAAMGRAGRRAPPPQRGGLPEVKRRGRARSRREGLEAELQRLDLGAEAAAPTGTGLVYDERFAAVFGDDGTPEDPEPPSAAWATLEELGLAQRCVRVECRPATDEELLLVHSPSSLPQLDPQTPGRPPPTPSVGPSRLAAGSLLELLRKVLSGDLRNGLALLRPPGRHAEPDSTYSGRVFNAIAVAARAAQRHLGVQRILIVDWGVRPGCAIPRLFQEDPSVLCFGVHRGSDPPAVVGTGRGEGFTVDVRWDEPGVTDGDYAAAFFHLLLPVAFQFQPQLVLVAAGFAAARGDAEGCIGVSPDGFALMTHLLSALAGGRLLLALEGEAEPGGLVAILRTLLGDPGDPPGPITPTPSGLASVARALAVHRKYWSCLRCAEPEVEEEKEEEEEDEEDLEELEEDGDPPEEEEEEEEEQEELQSWPRPAARTGLLYDERMEEHCNPWDSQHPEAPQRVTRIMERLRELGLAQRCLRLPARHALPAQLRACHTRSHVAALAGTEGLRPRELQGAAERYNSVFLCPRSYACARLAAGTACAAVTAVLAGQVQNALAVVRPPGHHARPGAAGGFCLFNNVAVAARHGQRLAGGTLRVLIVDWDVHHGNGTQKIFEEDPSVLYVSLHRHDGSFFPGGAGGSPRRRGRGRGTGFTLNVGWGAPRAGDPDYLAAVTRLVLPVACQFAPQLVLVSAGFDAGRGDPLGGCLVSPQTFGLMTHLLGGLAGGRLVLILEGGYNLGVTAEGAGQCLAVLLGAPPALPPPGPPQPAALAALARTLRAQRSSWSCLRLPAPGDSDDGGGAGDIAGRPASPLDAIMRLGELSLGEPPGGGGGAGPAHGAEPPADPAPLEGAAARALCEEEEEPEGALFAVTPLRDCPHLGAVSPLPEGRGLEGNAPCGACGSRRENWLCLSCYQVLCGRYVGGHMLAHEGAVGHPLVLSLRDLSAWCYPCGGYVHHPVLLPAKTLLHRLKFGTDPPAPSL</sequence>
<evidence type="ECO:0000256" key="8">
    <source>
        <dbReference type="ARBA" id="ARBA00004906"/>
    </source>
</evidence>
<evidence type="ECO:0000256" key="14">
    <source>
        <dbReference type="ARBA" id="ARBA00022679"/>
    </source>
</evidence>
<dbReference type="InterPro" id="IPR000286">
    <property type="entry name" value="HDACs"/>
</dbReference>
<dbReference type="SMART" id="SM00290">
    <property type="entry name" value="ZnF_UBP"/>
    <property type="match status" value="1"/>
</dbReference>
<keyword evidence="11" id="KW-0963">Cytoplasm</keyword>
<evidence type="ECO:0000256" key="31">
    <source>
        <dbReference type="ARBA" id="ARBA00049136"/>
    </source>
</evidence>
<feature type="region of interest" description="Disordered" evidence="36">
    <location>
        <begin position="206"/>
        <end position="287"/>
    </location>
</feature>
<keyword evidence="23" id="KW-0805">Transcription regulation</keyword>
<comment type="subcellular location">
    <subcellularLocation>
        <location evidence="7">Cell projection</location>
        <location evidence="7">Axon</location>
    </subcellularLocation>
    <subcellularLocation>
        <location evidence="4">Cell projection</location>
        <location evidence="4">Dendrite</location>
    </subcellularLocation>
    <subcellularLocation>
        <location evidence="2">Cytoplasm</location>
        <location evidence="2">Cytoskeleton</location>
        <location evidence="2">Cilium basal body</location>
    </subcellularLocation>
    <subcellularLocation>
        <location evidence="5">Cytoplasm</location>
        <location evidence="5">Cytoskeleton</location>
        <location evidence="5">Microtubule organizing center</location>
        <location evidence="5">Centrosome</location>
    </subcellularLocation>
    <subcellularLocation>
        <location evidence="3">Nucleus</location>
    </subcellularLocation>
    <subcellularLocation>
        <location evidence="6">Perikaryon</location>
    </subcellularLocation>
</comment>
<dbReference type="FunFam" id="3.40.800.20:FF:000005">
    <property type="entry name" value="histone deacetylase 6"/>
    <property type="match status" value="1"/>
</dbReference>
<evidence type="ECO:0000256" key="6">
    <source>
        <dbReference type="ARBA" id="ARBA00004484"/>
    </source>
</evidence>
<evidence type="ECO:0000256" key="30">
    <source>
        <dbReference type="ARBA" id="ARBA00023273"/>
    </source>
</evidence>
<evidence type="ECO:0000256" key="24">
    <source>
        <dbReference type="ARBA" id="ARBA00023125"/>
    </source>
</evidence>
<dbReference type="Pfam" id="PF00320">
    <property type="entry name" value="GATA"/>
    <property type="match status" value="2"/>
</dbReference>
<evidence type="ECO:0000256" key="1">
    <source>
        <dbReference type="ARBA" id="ARBA00001947"/>
    </source>
</evidence>
<dbReference type="SMART" id="SM00401">
    <property type="entry name" value="ZnF_GATA"/>
    <property type="match status" value="2"/>
</dbReference>
<keyword evidence="26" id="KW-0804">Transcription</keyword>
<keyword evidence="22" id="KW-0156">Chromatin regulator</keyword>
<dbReference type="Proteomes" id="UP001623348">
    <property type="component" value="Unassembled WGS sequence"/>
</dbReference>
<dbReference type="InterPro" id="IPR013088">
    <property type="entry name" value="Znf_NHR/GATA"/>
</dbReference>
<name>A0ABC9XXE5_GRUJA</name>
<evidence type="ECO:0000256" key="20">
    <source>
        <dbReference type="ARBA" id="ARBA00022833"/>
    </source>
</evidence>
<dbReference type="EMBL" id="BAAFJT010000038">
    <property type="protein sequence ID" value="GAB0202316.1"/>
    <property type="molecule type" value="Genomic_DNA"/>
</dbReference>
<dbReference type="GO" id="GO:0051129">
    <property type="term" value="P:negative regulation of cellular component organization"/>
    <property type="evidence" value="ECO:0007669"/>
    <property type="project" value="UniProtKB-ARBA"/>
</dbReference>
<evidence type="ECO:0000256" key="35">
    <source>
        <dbReference type="PROSITE-ProRule" id="PRU00502"/>
    </source>
</evidence>
<keyword evidence="13" id="KW-0597">Phosphoprotein</keyword>
<dbReference type="GO" id="GO:0008270">
    <property type="term" value="F:zinc ion binding"/>
    <property type="evidence" value="ECO:0007669"/>
    <property type="project" value="UniProtKB-KW"/>
</dbReference>
<dbReference type="PANTHER" id="PTHR10625:SF21">
    <property type="entry name" value="HISTONE DEACETYLASE 6"/>
    <property type="match status" value="1"/>
</dbReference>
<keyword evidence="20" id="KW-0862">Zinc</keyword>
<keyword evidence="19" id="KW-0378">Hydrolase</keyword>
<feature type="region of interest" description="Disordered" evidence="36">
    <location>
        <begin position="1066"/>
        <end position="1093"/>
    </location>
</feature>
<keyword evidence="40" id="KW-1185">Reference proteome</keyword>
<dbReference type="GO" id="GO:0006950">
    <property type="term" value="P:response to stress"/>
    <property type="evidence" value="ECO:0007669"/>
    <property type="project" value="UniProtKB-ARBA"/>
</dbReference>
<comment type="pathway">
    <text evidence="8">Protein modification; protein ubiquitination.</text>
</comment>
<dbReference type="AlphaFoldDB" id="A0ABC9XXE5"/>
<keyword evidence="28" id="KW-0206">Cytoskeleton</keyword>
<evidence type="ECO:0000256" key="23">
    <source>
        <dbReference type="ARBA" id="ARBA00023015"/>
    </source>
</evidence>
<evidence type="ECO:0000256" key="3">
    <source>
        <dbReference type="ARBA" id="ARBA00004123"/>
    </source>
</evidence>
<evidence type="ECO:0000256" key="7">
    <source>
        <dbReference type="ARBA" id="ARBA00004489"/>
    </source>
</evidence>
<dbReference type="GO" id="GO:0019213">
    <property type="term" value="F:deacetylase activity"/>
    <property type="evidence" value="ECO:0007669"/>
    <property type="project" value="UniProtKB-ARBA"/>
</dbReference>
<dbReference type="GO" id="GO:0006325">
    <property type="term" value="P:chromatin organization"/>
    <property type="evidence" value="ECO:0007669"/>
    <property type="project" value="UniProtKB-KW"/>
</dbReference>
<dbReference type="GO" id="GO:0005634">
    <property type="term" value="C:nucleus"/>
    <property type="evidence" value="ECO:0007669"/>
    <property type="project" value="UniProtKB-SubCell"/>
</dbReference>
<keyword evidence="15" id="KW-0479">Metal-binding</keyword>
<accession>A0ABC9XXE5</accession>
<dbReference type="SUPFAM" id="SSF52768">
    <property type="entry name" value="Arginase/deacetylase"/>
    <property type="match status" value="2"/>
</dbReference>
<feature type="domain" description="GATA-type" evidence="37">
    <location>
        <begin position="157"/>
        <end position="210"/>
    </location>
</feature>
<evidence type="ECO:0000256" key="34">
    <source>
        <dbReference type="ARBA" id="ARBA00082852"/>
    </source>
</evidence>
<evidence type="ECO:0000256" key="15">
    <source>
        <dbReference type="ARBA" id="ARBA00022723"/>
    </source>
</evidence>
<dbReference type="GO" id="GO:0051646">
    <property type="term" value="P:mitochondrion localization"/>
    <property type="evidence" value="ECO:0007669"/>
    <property type="project" value="UniProtKB-ARBA"/>
</dbReference>
<evidence type="ECO:0000256" key="28">
    <source>
        <dbReference type="ARBA" id="ARBA00023212"/>
    </source>
</evidence>
<dbReference type="Pfam" id="PF00850">
    <property type="entry name" value="Hist_deacetyl"/>
    <property type="match status" value="2"/>
</dbReference>
<comment type="catalytic activity">
    <reaction evidence="32">
        <text>N(6)-acetyl-L-lysyl-[alpha-tubulin] + H2O = L-lysyl-[alpha-tubulin] + acetate</text>
        <dbReference type="Rhea" id="RHEA:21548"/>
        <dbReference type="Rhea" id="RHEA-COMP:11278"/>
        <dbReference type="Rhea" id="RHEA-COMP:11279"/>
        <dbReference type="ChEBI" id="CHEBI:15377"/>
        <dbReference type="ChEBI" id="CHEBI:29969"/>
        <dbReference type="ChEBI" id="CHEBI:30089"/>
        <dbReference type="ChEBI" id="CHEBI:61930"/>
    </reaction>
    <physiologicalReaction direction="left-to-right" evidence="32">
        <dbReference type="Rhea" id="RHEA:21549"/>
    </physiologicalReaction>
</comment>
<dbReference type="PROSITE" id="PS50114">
    <property type="entry name" value="GATA_ZN_FINGER_2"/>
    <property type="match status" value="2"/>
</dbReference>
<keyword evidence="24" id="KW-0238">DNA-binding</keyword>
<dbReference type="Pfam" id="PF02148">
    <property type="entry name" value="zf-UBP"/>
    <property type="match status" value="1"/>
</dbReference>
<dbReference type="GO" id="GO:0003779">
    <property type="term" value="F:actin binding"/>
    <property type="evidence" value="ECO:0007669"/>
    <property type="project" value="UniProtKB-KW"/>
</dbReference>
<dbReference type="GO" id="GO:0016740">
    <property type="term" value="F:transferase activity"/>
    <property type="evidence" value="ECO:0007669"/>
    <property type="project" value="UniProtKB-KW"/>
</dbReference>
<dbReference type="GO" id="GO:0030424">
    <property type="term" value="C:axon"/>
    <property type="evidence" value="ECO:0007669"/>
    <property type="project" value="UniProtKB-SubCell"/>
</dbReference>
<evidence type="ECO:0000256" key="36">
    <source>
        <dbReference type="SAM" id="MobiDB-lite"/>
    </source>
</evidence>
<evidence type="ECO:0000256" key="16">
    <source>
        <dbReference type="ARBA" id="ARBA00022737"/>
    </source>
</evidence>
<feature type="compositionally biased region" description="Pro residues" evidence="36">
    <location>
        <begin position="241"/>
        <end position="255"/>
    </location>
</feature>
<dbReference type="InterPro" id="IPR023801">
    <property type="entry name" value="His_deacetylse_dom"/>
</dbReference>
<feature type="compositionally biased region" description="Acidic residues" evidence="36">
    <location>
        <begin position="633"/>
        <end position="671"/>
    </location>
</feature>
<dbReference type="InterPro" id="IPR000679">
    <property type="entry name" value="Znf_GATA"/>
</dbReference>
<keyword evidence="29" id="KW-0539">Nucleus</keyword>
<keyword evidence="12" id="KW-0678">Repressor</keyword>
<keyword evidence="16" id="KW-0677">Repeat</keyword>
<feature type="region of interest" description="Disordered" evidence="36">
    <location>
        <begin position="53"/>
        <end position="97"/>
    </location>
</feature>
<dbReference type="FunFam" id="3.30.50.10:FF:000032">
    <property type="entry name" value="Transcription factor GATA-3"/>
    <property type="match status" value="1"/>
</dbReference>
<evidence type="ECO:0000256" key="10">
    <source>
        <dbReference type="ARBA" id="ARBA00022481"/>
    </source>
</evidence>
<dbReference type="GO" id="GO:0016787">
    <property type="term" value="F:hydrolase activity"/>
    <property type="evidence" value="ECO:0007669"/>
    <property type="project" value="UniProtKB-KW"/>
</dbReference>
<dbReference type="PRINTS" id="PR00619">
    <property type="entry name" value="GATAZNFINGER"/>
</dbReference>
<dbReference type="GO" id="GO:0005813">
    <property type="term" value="C:centrosome"/>
    <property type="evidence" value="ECO:0007669"/>
    <property type="project" value="UniProtKB-SubCell"/>
</dbReference>
<dbReference type="PROSITE" id="PS00344">
    <property type="entry name" value="GATA_ZN_FINGER_1"/>
    <property type="match status" value="2"/>
</dbReference>
<feature type="region of interest" description="Disordered" evidence="36">
    <location>
        <begin position="365"/>
        <end position="390"/>
    </location>
</feature>
<dbReference type="GO" id="GO:0030425">
    <property type="term" value="C:dendrite"/>
    <property type="evidence" value="ECO:0007669"/>
    <property type="project" value="UniProtKB-SubCell"/>
</dbReference>
<dbReference type="Gene3D" id="3.30.50.10">
    <property type="entry name" value="Erythroid Transcription Factor GATA-1, subunit A"/>
    <property type="match status" value="2"/>
</dbReference>
<evidence type="ECO:0000256" key="26">
    <source>
        <dbReference type="ARBA" id="ARBA00023163"/>
    </source>
</evidence>
<evidence type="ECO:0000256" key="18">
    <source>
        <dbReference type="ARBA" id="ARBA00022786"/>
    </source>
</evidence>
<comment type="cofactor">
    <cofactor evidence="1">
        <name>Zn(2+)</name>
        <dbReference type="ChEBI" id="CHEBI:29105"/>
    </cofactor>
</comment>
<keyword evidence="27" id="KW-0009">Actin-binding</keyword>